<feature type="region of interest" description="Disordered" evidence="1">
    <location>
        <begin position="29"/>
        <end position="50"/>
    </location>
</feature>
<dbReference type="AlphaFoldDB" id="A0A317E5B4"/>
<gene>
    <name evidence="3" type="ORF">DKG74_16065</name>
</gene>
<evidence type="ECO:0000256" key="2">
    <source>
        <dbReference type="SAM" id="SignalP"/>
    </source>
</evidence>
<reference evidence="3 4" key="1">
    <citation type="submission" date="2018-05" db="EMBL/GenBank/DDBJ databases">
        <title>Zavarzinia sp. HR-AS.</title>
        <authorList>
            <person name="Lee Y."/>
            <person name="Jeon C.O."/>
        </authorList>
    </citation>
    <scope>NUCLEOTIDE SEQUENCE [LARGE SCALE GENOMIC DNA]</scope>
    <source>
        <strain evidence="3 4">HR-AS</strain>
    </source>
</reference>
<sequence>MIPLSSLVPACLFFVLALGGALPALAQDGTGAPASGEEAPAGEPGEAGPRLPRFASLGSSEINVRTGPGSQYPIAWKYVRSSLPVEIVAEFEYWRKIRDHDGSVGWVHKSLLSGKRFASVEGAIRVLRDDAGEDARPLLRLEPGVIVRVERCKADWCRVKVQDSRGWLKRDWLWGIYADEVIN</sequence>
<keyword evidence="2" id="KW-0732">Signal</keyword>
<feature type="chain" id="PRO_5016436407" description="SH3b domain-containing protein" evidence="2">
    <location>
        <begin position="27"/>
        <end position="183"/>
    </location>
</feature>
<organism evidence="3 4">
    <name type="scientific">Zavarzinia aquatilis</name>
    <dbReference type="NCBI Taxonomy" id="2211142"/>
    <lineage>
        <taxon>Bacteria</taxon>
        <taxon>Pseudomonadati</taxon>
        <taxon>Pseudomonadota</taxon>
        <taxon>Alphaproteobacteria</taxon>
        <taxon>Rhodospirillales</taxon>
        <taxon>Zavarziniaceae</taxon>
        <taxon>Zavarzinia</taxon>
    </lineage>
</organism>
<dbReference type="RefSeq" id="WP_109907193.1">
    <property type="nucleotide sequence ID" value="NZ_QGLE01000010.1"/>
</dbReference>
<accession>A0A317E5B4</accession>
<evidence type="ECO:0000313" key="3">
    <source>
        <dbReference type="EMBL" id="PWR20195.1"/>
    </source>
</evidence>
<dbReference type="InterPro" id="IPR010466">
    <property type="entry name" value="DUF1058"/>
</dbReference>
<feature type="signal peptide" evidence="2">
    <location>
        <begin position="1"/>
        <end position="26"/>
    </location>
</feature>
<proteinExistence type="predicted"/>
<evidence type="ECO:0008006" key="5">
    <source>
        <dbReference type="Google" id="ProtNLM"/>
    </source>
</evidence>
<evidence type="ECO:0000313" key="4">
    <source>
        <dbReference type="Proteomes" id="UP000245461"/>
    </source>
</evidence>
<protein>
    <recommendedName>
        <fullName evidence="5">SH3b domain-containing protein</fullName>
    </recommendedName>
</protein>
<dbReference type="Proteomes" id="UP000245461">
    <property type="component" value="Unassembled WGS sequence"/>
</dbReference>
<dbReference type="Pfam" id="PF06347">
    <property type="entry name" value="SH3_4"/>
    <property type="match status" value="2"/>
</dbReference>
<evidence type="ECO:0000256" key="1">
    <source>
        <dbReference type="SAM" id="MobiDB-lite"/>
    </source>
</evidence>
<dbReference type="Gene3D" id="2.30.30.40">
    <property type="entry name" value="SH3 Domains"/>
    <property type="match status" value="1"/>
</dbReference>
<comment type="caution">
    <text evidence="3">The sequence shown here is derived from an EMBL/GenBank/DDBJ whole genome shotgun (WGS) entry which is preliminary data.</text>
</comment>
<name>A0A317E5B4_9PROT</name>
<feature type="compositionally biased region" description="Low complexity" evidence="1">
    <location>
        <begin position="29"/>
        <end position="49"/>
    </location>
</feature>
<dbReference type="OrthoDB" id="9810773at2"/>
<keyword evidence="4" id="KW-1185">Reference proteome</keyword>
<dbReference type="EMBL" id="QGLE01000010">
    <property type="protein sequence ID" value="PWR20195.1"/>
    <property type="molecule type" value="Genomic_DNA"/>
</dbReference>